<dbReference type="Gene3D" id="1.20.5.110">
    <property type="match status" value="1"/>
</dbReference>
<dbReference type="SUPFAM" id="SSF81324">
    <property type="entry name" value="Voltage-gated potassium channels"/>
    <property type="match status" value="1"/>
</dbReference>
<evidence type="ECO:0000256" key="3">
    <source>
        <dbReference type="ARBA" id="ARBA00022692"/>
    </source>
</evidence>
<feature type="domain" description="Potassium channel" evidence="9">
    <location>
        <begin position="149"/>
        <end position="207"/>
    </location>
</feature>
<protein>
    <submittedName>
        <fullName evidence="10">Potassium channel family protein</fullName>
    </submittedName>
</protein>
<feature type="transmembrane region" description="Helical" evidence="8">
    <location>
        <begin position="182"/>
        <end position="207"/>
    </location>
</feature>
<keyword evidence="11" id="KW-1185">Reference proteome</keyword>
<keyword evidence="7 10" id="KW-0407">Ion channel</keyword>
<proteinExistence type="predicted"/>
<organism evidence="10 11">
    <name type="scientific">Streptomyces flavotricini</name>
    <dbReference type="NCBI Taxonomy" id="66888"/>
    <lineage>
        <taxon>Bacteria</taxon>
        <taxon>Bacillati</taxon>
        <taxon>Actinomycetota</taxon>
        <taxon>Actinomycetes</taxon>
        <taxon>Kitasatosporales</taxon>
        <taxon>Streptomycetaceae</taxon>
        <taxon>Streptomyces</taxon>
    </lineage>
</organism>
<evidence type="ECO:0000256" key="2">
    <source>
        <dbReference type="ARBA" id="ARBA00022448"/>
    </source>
</evidence>
<evidence type="ECO:0000256" key="6">
    <source>
        <dbReference type="ARBA" id="ARBA00023136"/>
    </source>
</evidence>
<dbReference type="Gene3D" id="1.10.287.70">
    <property type="match status" value="1"/>
</dbReference>
<dbReference type="PANTHER" id="PTHR11537">
    <property type="entry name" value="VOLTAGE-GATED POTASSIUM CHANNEL"/>
    <property type="match status" value="1"/>
</dbReference>
<keyword evidence="5" id="KW-0406">Ion transport</keyword>
<evidence type="ECO:0000259" key="9">
    <source>
        <dbReference type="Pfam" id="PF07885"/>
    </source>
</evidence>
<keyword evidence="6 8" id="KW-0472">Membrane</keyword>
<evidence type="ECO:0000256" key="1">
    <source>
        <dbReference type="ARBA" id="ARBA00004141"/>
    </source>
</evidence>
<evidence type="ECO:0000256" key="7">
    <source>
        <dbReference type="ARBA" id="ARBA00023303"/>
    </source>
</evidence>
<evidence type="ECO:0000313" key="10">
    <source>
        <dbReference type="EMBL" id="MCC0099172.1"/>
    </source>
</evidence>
<dbReference type="Gene3D" id="1.20.120.350">
    <property type="entry name" value="Voltage-gated potassium channels. Chain C"/>
    <property type="match status" value="1"/>
</dbReference>
<keyword evidence="3 8" id="KW-0812">Transmembrane</keyword>
<keyword evidence="2" id="KW-0813">Transport</keyword>
<evidence type="ECO:0000256" key="4">
    <source>
        <dbReference type="ARBA" id="ARBA00022989"/>
    </source>
</evidence>
<reference evidence="10 11" key="1">
    <citation type="submission" date="2021-08" db="EMBL/GenBank/DDBJ databases">
        <title>Genomic Architecture of Streptomyces flavotricini NGL1 and Streptomyces erythrochromogenes HMS4 With Differential Plant Beneficial attributes and laccase production capabilities.</title>
        <authorList>
            <person name="Salwan R."/>
            <person name="Kaur R."/>
            <person name="Sharma V."/>
        </authorList>
    </citation>
    <scope>NUCLEOTIDE SEQUENCE [LARGE SCALE GENOMIC DNA]</scope>
    <source>
        <strain evidence="10 11">NGL1</strain>
    </source>
</reference>
<dbReference type="InterPro" id="IPR027359">
    <property type="entry name" value="Volt_channel_dom_sf"/>
</dbReference>
<feature type="transmembrane region" description="Helical" evidence="8">
    <location>
        <begin position="20"/>
        <end position="37"/>
    </location>
</feature>
<comment type="caution">
    <text evidence="10">The sequence shown here is derived from an EMBL/GenBank/DDBJ whole genome shotgun (WGS) entry which is preliminary data.</text>
</comment>
<evidence type="ECO:0000313" key="11">
    <source>
        <dbReference type="Proteomes" id="UP001520654"/>
    </source>
</evidence>
<dbReference type="InterPro" id="IPR028325">
    <property type="entry name" value="VG_K_chnl"/>
</dbReference>
<name>A0ABS8EFB7_9ACTN</name>
<feature type="transmembrane region" description="Helical" evidence="8">
    <location>
        <begin position="120"/>
        <end position="140"/>
    </location>
</feature>
<sequence>MHVAVETPDVAWERRTEIPLFYLSLVFLAGYAVRVLAHAHSLWRDIAAIIVALTWTCFIVDYVVRLVLSRQRPLRFVRRHWLDTVIVILPTLRALRMVKVHDAVMARRRDHPRRSLYPRVITYAGLSSLLLGFSGSLGLYDSERRNPQSPIQTFGDSVWCVVQTLTTVGYGDVAPVTVSGRLIATTLMIFGLGLLGAVTGSFSSWLIQIFRRDDEEGPPGEESSPGAPH</sequence>
<gene>
    <name evidence="10" type="ORF">K7B10_31265</name>
</gene>
<accession>A0ABS8EFB7</accession>
<dbReference type="GO" id="GO:0034220">
    <property type="term" value="P:monoatomic ion transmembrane transport"/>
    <property type="evidence" value="ECO:0007669"/>
    <property type="project" value="UniProtKB-KW"/>
</dbReference>
<dbReference type="EMBL" id="JAINUL010000001">
    <property type="protein sequence ID" value="MCC0099172.1"/>
    <property type="molecule type" value="Genomic_DNA"/>
</dbReference>
<dbReference type="Proteomes" id="UP001520654">
    <property type="component" value="Unassembled WGS sequence"/>
</dbReference>
<dbReference type="PANTHER" id="PTHR11537:SF254">
    <property type="entry name" value="POTASSIUM VOLTAGE-GATED CHANNEL PROTEIN SHAB"/>
    <property type="match status" value="1"/>
</dbReference>
<dbReference type="RefSeq" id="WP_229341391.1">
    <property type="nucleotide sequence ID" value="NZ_JAINUL010000001.1"/>
</dbReference>
<dbReference type="InterPro" id="IPR013099">
    <property type="entry name" value="K_chnl_dom"/>
</dbReference>
<evidence type="ECO:0000256" key="5">
    <source>
        <dbReference type="ARBA" id="ARBA00023065"/>
    </source>
</evidence>
<dbReference type="Pfam" id="PF07885">
    <property type="entry name" value="Ion_trans_2"/>
    <property type="match status" value="1"/>
</dbReference>
<keyword evidence="4 8" id="KW-1133">Transmembrane helix</keyword>
<feature type="transmembrane region" description="Helical" evidence="8">
    <location>
        <begin position="46"/>
        <end position="68"/>
    </location>
</feature>
<comment type="subcellular location">
    <subcellularLocation>
        <location evidence="1">Membrane</location>
        <topology evidence="1">Multi-pass membrane protein</topology>
    </subcellularLocation>
</comment>
<evidence type="ECO:0000256" key="8">
    <source>
        <dbReference type="SAM" id="Phobius"/>
    </source>
</evidence>